<dbReference type="AlphaFoldDB" id="A0A6L9LQR0"/>
<proteinExistence type="predicted"/>
<name>A0A6L9LQR0_9BACT</name>
<comment type="caution">
    <text evidence="1">The sequence shown here is derived from an EMBL/GenBank/DDBJ whole genome shotgun (WGS) entry which is preliminary data.</text>
</comment>
<reference evidence="1 2" key="1">
    <citation type="submission" date="2020-02" db="EMBL/GenBank/DDBJ databases">
        <title>Draft genome sequence of two Spirosoma agri KCTC 52727 and Spirosoma terrae KCTC 52035.</title>
        <authorList>
            <person name="Rojas J."/>
            <person name="Ambika Manirajan B."/>
            <person name="Suarez C."/>
            <person name="Ratering S."/>
            <person name="Schnell S."/>
        </authorList>
    </citation>
    <scope>NUCLEOTIDE SEQUENCE [LARGE SCALE GENOMIC DNA]</scope>
    <source>
        <strain evidence="1 2">KCTC 52035</strain>
    </source>
</reference>
<sequence>MIDSSDRLWSKPQLMEHLEQVALLFESKIFQSSGPITLQSQLIWIELIRGVSDLVQQSALAGKRICFTDEVSPLDQHQDITDLLDAMRQSAHIVGPLSPAQEQFTFISPALNQVNGIGWGHFANGLFFACPHPNERAFFIGRDRVYFYRHLMRAYLEAGNHLLLVTMST</sequence>
<accession>A0A6L9LQR0</accession>
<dbReference type="Proteomes" id="UP000474175">
    <property type="component" value="Unassembled WGS sequence"/>
</dbReference>
<evidence type="ECO:0000313" key="1">
    <source>
        <dbReference type="EMBL" id="NDU99319.1"/>
    </source>
</evidence>
<gene>
    <name evidence="1" type="ORF">GK108_30855</name>
</gene>
<evidence type="ECO:0000313" key="2">
    <source>
        <dbReference type="Proteomes" id="UP000474175"/>
    </source>
</evidence>
<dbReference type="RefSeq" id="WP_163955451.1">
    <property type="nucleotide sequence ID" value="NZ_JAAFZH010000033.1"/>
</dbReference>
<keyword evidence="2" id="KW-1185">Reference proteome</keyword>
<protein>
    <submittedName>
        <fullName evidence="1">Uncharacterized protein</fullName>
    </submittedName>
</protein>
<organism evidence="1 2">
    <name type="scientific">Spirosoma terrae</name>
    <dbReference type="NCBI Taxonomy" id="1968276"/>
    <lineage>
        <taxon>Bacteria</taxon>
        <taxon>Pseudomonadati</taxon>
        <taxon>Bacteroidota</taxon>
        <taxon>Cytophagia</taxon>
        <taxon>Cytophagales</taxon>
        <taxon>Cytophagaceae</taxon>
        <taxon>Spirosoma</taxon>
    </lineage>
</organism>
<dbReference type="EMBL" id="JAAFZH010000033">
    <property type="protein sequence ID" value="NDU99319.1"/>
    <property type="molecule type" value="Genomic_DNA"/>
</dbReference>